<evidence type="ECO:0000313" key="2">
    <source>
        <dbReference type="Proteomes" id="UP001595191"/>
    </source>
</evidence>
<gene>
    <name evidence="1" type="ORF">ACEZ3G_08460</name>
</gene>
<name>A0ACC7LPL1_9FLAO</name>
<protein>
    <submittedName>
        <fullName evidence="1">Phosphotransferase</fullName>
    </submittedName>
</protein>
<proteinExistence type="predicted"/>
<keyword evidence="2" id="KW-1185">Reference proteome</keyword>
<evidence type="ECO:0000313" key="1">
    <source>
        <dbReference type="EMBL" id="MFH6603507.1"/>
    </source>
</evidence>
<organism evidence="1 2">
    <name type="scientific">Meishania litoralis</name>
    <dbReference type="NCBI Taxonomy" id="3434685"/>
    <lineage>
        <taxon>Bacteria</taxon>
        <taxon>Pseudomonadati</taxon>
        <taxon>Bacteroidota</taxon>
        <taxon>Flavobacteriia</taxon>
        <taxon>Flavobacteriales</taxon>
        <taxon>Flavobacteriaceae</taxon>
        <taxon>Meishania</taxon>
    </lineage>
</organism>
<reference evidence="1" key="1">
    <citation type="submission" date="2024-09" db="EMBL/GenBank/DDBJ databases">
        <authorList>
            <person name="Liu J."/>
        </authorList>
    </citation>
    <scope>NUCLEOTIDE SEQUENCE</scope>
    <source>
        <strain evidence="1">NBU2967</strain>
    </source>
</reference>
<comment type="caution">
    <text evidence="1">The sequence shown here is derived from an EMBL/GenBank/DDBJ whole genome shotgun (WGS) entry which is preliminary data.</text>
</comment>
<sequence>MILFDLNTKLKDLQDYLISKGWLHSEEQIKSLEKPGEGNMNVVLRIITDQRSFILKQSRPYVEKYKQIEAPLDRIAVEYKFYDIIQNNALHAHMPKILGYDATNHLLLLEDLGKCEDMISLYHDGDVNKKMLQKLIFILRIIHRTKPPKDFPENFAMRKLNHEHIFSLPFKKGNGFSLSDIQPGLQELSMAYKKDAALKKVIKNIGKRYLSKGNTLIHGDYYPGSWMTETENLYVIDPEFGFVGFAEFDLGVMAAHMIMTTGKKKFLKQILLQYDGGVDQKLVAQVAGIEIMRRLIGLAQLPLERTLEEKAKLLKKARKMILS</sequence>
<dbReference type="Proteomes" id="UP001595191">
    <property type="component" value="Unassembled WGS sequence"/>
</dbReference>
<dbReference type="EMBL" id="JBHFPV010000001">
    <property type="protein sequence ID" value="MFH6603507.1"/>
    <property type="molecule type" value="Genomic_DNA"/>
</dbReference>
<accession>A0ACC7LPL1</accession>